<accession>A0A523XP71</accession>
<dbReference type="AlphaFoldDB" id="A0A523XP71"/>
<proteinExistence type="predicted"/>
<evidence type="ECO:0000313" key="1">
    <source>
        <dbReference type="EMBL" id="TET81037.1"/>
    </source>
</evidence>
<protein>
    <submittedName>
        <fullName evidence="1">Uncharacterized protein</fullName>
    </submittedName>
</protein>
<reference evidence="1 2" key="1">
    <citation type="submission" date="2019-03" db="EMBL/GenBank/DDBJ databases">
        <title>Metabolic potential of uncultured bacteria and archaea associated with petroleum seepage in deep-sea sediments.</title>
        <authorList>
            <person name="Dong X."/>
            <person name="Hubert C."/>
        </authorList>
    </citation>
    <scope>NUCLEOTIDE SEQUENCE [LARGE SCALE GENOMIC DNA]</scope>
    <source>
        <strain evidence="1">E29_bin36</strain>
    </source>
</reference>
<comment type="caution">
    <text evidence="1">The sequence shown here is derived from an EMBL/GenBank/DDBJ whole genome shotgun (WGS) entry which is preliminary data.</text>
</comment>
<gene>
    <name evidence="1" type="ORF">E3J38_04575</name>
</gene>
<sequence length="112" mass="13082">MRDCDSRYQAAKRWFERGTAEGNPFDAFFYLWIALVIAARYRTQREPEDADSRTVEKYFTLNRDRVLLALKEEDTVVVRLRKRRGTEGGKVVETYGDLRARAATEALNTRLC</sequence>
<dbReference type="Proteomes" id="UP000315534">
    <property type="component" value="Unassembled WGS sequence"/>
</dbReference>
<dbReference type="EMBL" id="SOIP01000275">
    <property type="protein sequence ID" value="TET81037.1"/>
    <property type="molecule type" value="Genomic_DNA"/>
</dbReference>
<organism evidence="1 2">
    <name type="scientific">candidate division TA06 bacterium</name>
    <dbReference type="NCBI Taxonomy" id="2250710"/>
    <lineage>
        <taxon>Bacteria</taxon>
        <taxon>Bacteria division TA06</taxon>
    </lineage>
</organism>
<name>A0A523XP71_UNCT6</name>
<evidence type="ECO:0000313" key="2">
    <source>
        <dbReference type="Proteomes" id="UP000315534"/>
    </source>
</evidence>